<organism evidence="7 9">
    <name type="scientific">Perkinsus olseni</name>
    <name type="common">Perkinsus atlanticus</name>
    <dbReference type="NCBI Taxonomy" id="32597"/>
    <lineage>
        <taxon>Eukaryota</taxon>
        <taxon>Sar</taxon>
        <taxon>Alveolata</taxon>
        <taxon>Perkinsozoa</taxon>
        <taxon>Perkinsea</taxon>
        <taxon>Perkinsida</taxon>
        <taxon>Perkinsidae</taxon>
        <taxon>Perkinsus</taxon>
    </lineage>
</organism>
<feature type="region of interest" description="Disordered" evidence="4">
    <location>
        <begin position="408"/>
        <end position="434"/>
    </location>
</feature>
<evidence type="ECO:0000256" key="1">
    <source>
        <dbReference type="ARBA" id="ARBA00022837"/>
    </source>
</evidence>
<feature type="region of interest" description="Disordered" evidence="4">
    <location>
        <begin position="225"/>
        <end position="250"/>
    </location>
</feature>
<evidence type="ECO:0000256" key="2">
    <source>
        <dbReference type="PROSITE-ProRule" id="PRU00781"/>
    </source>
</evidence>
<dbReference type="CDD" id="cd00051">
    <property type="entry name" value="EFh"/>
    <property type="match status" value="2"/>
</dbReference>
<feature type="region of interest" description="Disordered" evidence="4">
    <location>
        <begin position="452"/>
        <end position="503"/>
    </location>
</feature>
<keyword evidence="1" id="KW-0106">Calcium</keyword>
<dbReference type="OrthoDB" id="2129491at2759"/>
<feature type="region of interest" description="Disordered" evidence="4">
    <location>
        <begin position="280"/>
        <end position="316"/>
    </location>
</feature>
<dbReference type="InterPro" id="IPR018247">
    <property type="entry name" value="EF_Hand_1_Ca_BS"/>
</dbReference>
<dbReference type="SMART" id="SM00330">
    <property type="entry name" value="PIPKc"/>
    <property type="match status" value="1"/>
</dbReference>
<feature type="domain" description="EF-hand" evidence="5">
    <location>
        <begin position="110"/>
        <end position="145"/>
    </location>
</feature>
<dbReference type="PANTHER" id="PTHR23086">
    <property type="entry name" value="PHOSPHATIDYLINOSITOL-4-PHOSPHATE 5-KINASE"/>
    <property type="match status" value="1"/>
</dbReference>
<accession>A0A7J6MFM5</accession>
<dbReference type="GO" id="GO:0005524">
    <property type="term" value="F:ATP binding"/>
    <property type="evidence" value="ECO:0007669"/>
    <property type="project" value="UniProtKB-UniRule"/>
</dbReference>
<dbReference type="Gene3D" id="1.10.238.10">
    <property type="entry name" value="EF-hand"/>
    <property type="match status" value="1"/>
</dbReference>
<dbReference type="CDD" id="cd00139">
    <property type="entry name" value="PIPKc"/>
    <property type="match status" value="1"/>
</dbReference>
<dbReference type="AlphaFoldDB" id="A0A7J6MFM5"/>
<evidence type="ECO:0000313" key="10">
    <source>
        <dbReference type="Proteomes" id="UP000572268"/>
    </source>
</evidence>
<dbReference type="Pfam" id="PF01504">
    <property type="entry name" value="PIP5K"/>
    <property type="match status" value="1"/>
</dbReference>
<name>A0A7J6MFM5_PEROL</name>
<keyword evidence="2" id="KW-0808">Transferase</keyword>
<gene>
    <name evidence="8" type="ORF">FOL46_003817</name>
    <name evidence="7" type="ORF">FOZ61_003007</name>
</gene>
<dbReference type="Pfam" id="PF13499">
    <property type="entry name" value="EF-hand_7"/>
    <property type="match status" value="1"/>
</dbReference>
<sequence>MPLCTCGPQAVGEPHRVSVPRRLPRASLASLAEETKLTEQEVEALYDRFLKVAPSGRMLEEDFRNTLGILGLGPSSFIPERMFAAFDTDGDGTLTFNEFVNSLAIMLRGTDYEKLSLSFRMADVEGSGGLTYDEFKDMILACHSVTNLFEKEGTSREKQLVSEKRIRRLFNELASRRAEDGVSVVTEEDYKEGIQNNVDFLQTLGLLPSTTPSYSHNTSVVAAAAGSRPRAVSGGGGDLRRNASTQSISATKEVSRTAYTELRRELVELEDVLRTYTLEQQRGQGSLEDDGVPTDGSKLSSLETPGGDGTQPFPTSSPPVYPTGASLLWCCAHPGNANSVDKTPIDPDDIGLMDIPDEKDLTIHHTACRPTVDSTTVSQPSIADLSARVAHLLDIIDAHGLAAVGTSIDSDGSARVPRKDSIPDVPNTPSDSRLKAPEYGFFRSMASMNVAAPGGDGLEHEPAHHHSHRHLSIADPHRSIDLGDVDAHSTPPQSGRRRLDHKPSRVRRLLGPKKGLAVHFGHEDWNMVLNMMIGLRISVGRLSQEVDRPVLDADFLMKDKFSIVPRIANIFDSKVSDKVTITRFIDYAPYVFKSLRRLSGITDEEYLRSVGPEQLLGNMLLGNLSSLAELSTEGKSGAFFYYTSDGQFLLKTVSPREKKLLKRMLPDYYAHISQNSATSLVCRFFGLHGLRLKHANELTGGQSNARHSKIYFVVMGNMFNANVEMHRRFDLKGSWIGRSTEGFDQPGFDRSVALKDSDFENLGLKIRIGEASRAALLEQIRRDSEFFARHNIIDYSMLLGIHENSPIEMSVRRENTGGNGLDGETQLEQGRKYRSSTVFDAVDGSCKYFLGMIDILTEYDTKKKAERIVKAIRYPSGGVSCAPPETYAQRFYHFFELNIV</sequence>
<protein>
    <recommendedName>
        <fullName evidence="11">Phosphatidylinositol-4-phosphate 5-kinase-like protein 1</fullName>
    </recommendedName>
</protein>
<feature type="coiled-coil region" evidence="3">
    <location>
        <begin position="252"/>
        <end position="279"/>
    </location>
</feature>
<dbReference type="Gene3D" id="3.30.810.10">
    <property type="entry name" value="2-Layer Sandwich"/>
    <property type="match status" value="1"/>
</dbReference>
<dbReference type="SMART" id="SM00054">
    <property type="entry name" value="EFh"/>
    <property type="match status" value="2"/>
</dbReference>
<dbReference type="PANTHER" id="PTHR23086:SF8">
    <property type="entry name" value="PHOSPHATIDYLINOSITOL 5-PHOSPHATE 4-KINASE, ISOFORM A"/>
    <property type="match status" value="1"/>
</dbReference>
<evidence type="ECO:0000313" key="8">
    <source>
        <dbReference type="EMBL" id="KAF4674825.1"/>
    </source>
</evidence>
<dbReference type="InterPro" id="IPR011992">
    <property type="entry name" value="EF-hand-dom_pair"/>
</dbReference>
<dbReference type="PROSITE" id="PS51455">
    <property type="entry name" value="PIPK"/>
    <property type="match status" value="1"/>
</dbReference>
<dbReference type="InterPro" id="IPR002498">
    <property type="entry name" value="PInositol-4-P-4/5-kinase_core"/>
</dbReference>
<dbReference type="GO" id="GO:0016308">
    <property type="term" value="F:1-phosphatidylinositol-4-phosphate 5-kinase activity"/>
    <property type="evidence" value="ECO:0007669"/>
    <property type="project" value="TreeGrafter"/>
</dbReference>
<dbReference type="SUPFAM" id="SSF47473">
    <property type="entry name" value="EF-hand"/>
    <property type="match status" value="1"/>
</dbReference>
<keyword evidence="3" id="KW-0175">Coiled coil</keyword>
<evidence type="ECO:0008006" key="11">
    <source>
        <dbReference type="Google" id="ProtNLM"/>
    </source>
</evidence>
<evidence type="ECO:0000259" key="5">
    <source>
        <dbReference type="PROSITE" id="PS50222"/>
    </source>
</evidence>
<feature type="domain" description="EF-hand" evidence="5">
    <location>
        <begin position="74"/>
        <end position="109"/>
    </location>
</feature>
<comment type="caution">
    <text evidence="7">The sequence shown here is derived from an EMBL/GenBank/DDBJ whole genome shotgun (WGS) entry which is preliminary data.</text>
</comment>
<reference evidence="9 10" key="1">
    <citation type="submission" date="2020-04" db="EMBL/GenBank/DDBJ databases">
        <title>Perkinsus olseni comparative genomics.</title>
        <authorList>
            <person name="Bogema D.R."/>
        </authorList>
    </citation>
    <scope>NUCLEOTIDE SEQUENCE [LARGE SCALE GENOMIC DNA]</scope>
    <source>
        <strain evidence="7">ATCC PRA-179</strain>
        <strain evidence="8">ATCC PRA-31</strain>
    </source>
</reference>
<dbReference type="SUPFAM" id="SSF56104">
    <property type="entry name" value="SAICAR synthase-like"/>
    <property type="match status" value="1"/>
</dbReference>
<dbReference type="Proteomes" id="UP000570595">
    <property type="component" value="Unassembled WGS sequence"/>
</dbReference>
<dbReference type="Proteomes" id="UP000572268">
    <property type="component" value="Unassembled WGS sequence"/>
</dbReference>
<evidence type="ECO:0000313" key="9">
    <source>
        <dbReference type="Proteomes" id="UP000570595"/>
    </source>
</evidence>
<evidence type="ECO:0000256" key="4">
    <source>
        <dbReference type="SAM" id="MobiDB-lite"/>
    </source>
</evidence>
<dbReference type="EMBL" id="JABANN010000024">
    <property type="protein sequence ID" value="KAF4674825.1"/>
    <property type="molecule type" value="Genomic_DNA"/>
</dbReference>
<dbReference type="Gene3D" id="3.30.800.10">
    <property type="entry name" value="Phosphatidylinositol Phosphate Kinase II Beta"/>
    <property type="match status" value="1"/>
</dbReference>
<dbReference type="InterPro" id="IPR023610">
    <property type="entry name" value="PInositol-4/5-P-5/4-kinase"/>
</dbReference>
<proteinExistence type="predicted"/>
<dbReference type="GO" id="GO:0046854">
    <property type="term" value="P:phosphatidylinositol phosphate biosynthetic process"/>
    <property type="evidence" value="ECO:0007669"/>
    <property type="project" value="TreeGrafter"/>
</dbReference>
<dbReference type="PROSITE" id="PS00018">
    <property type="entry name" value="EF_HAND_1"/>
    <property type="match status" value="1"/>
</dbReference>
<evidence type="ECO:0000256" key="3">
    <source>
        <dbReference type="SAM" id="Coils"/>
    </source>
</evidence>
<keyword evidence="2" id="KW-0418">Kinase</keyword>
<evidence type="ECO:0000313" key="7">
    <source>
        <dbReference type="EMBL" id="KAF4669801.1"/>
    </source>
</evidence>
<keyword evidence="2" id="KW-0547">Nucleotide-binding</keyword>
<dbReference type="InterPro" id="IPR027484">
    <property type="entry name" value="PInositol-4-P-5-kinase_N"/>
</dbReference>
<dbReference type="InterPro" id="IPR002048">
    <property type="entry name" value="EF_hand_dom"/>
</dbReference>
<dbReference type="GO" id="GO:0005886">
    <property type="term" value="C:plasma membrane"/>
    <property type="evidence" value="ECO:0007669"/>
    <property type="project" value="TreeGrafter"/>
</dbReference>
<feature type="domain" description="PIPK" evidence="6">
    <location>
        <begin position="521"/>
        <end position="899"/>
    </location>
</feature>
<dbReference type="InterPro" id="IPR027483">
    <property type="entry name" value="PInositol-4-P-4/5-kinase_C_sf"/>
</dbReference>
<evidence type="ECO:0000259" key="6">
    <source>
        <dbReference type="PROSITE" id="PS51455"/>
    </source>
</evidence>
<keyword evidence="2" id="KW-0067">ATP-binding</keyword>
<feature type="compositionally biased region" description="Basic and acidic residues" evidence="4">
    <location>
        <begin position="475"/>
        <end position="487"/>
    </location>
</feature>
<dbReference type="EMBL" id="JABAHT010000019">
    <property type="protein sequence ID" value="KAF4669801.1"/>
    <property type="molecule type" value="Genomic_DNA"/>
</dbReference>
<dbReference type="GO" id="GO:0005509">
    <property type="term" value="F:calcium ion binding"/>
    <property type="evidence" value="ECO:0007669"/>
    <property type="project" value="InterPro"/>
</dbReference>
<dbReference type="PRINTS" id="PR00450">
    <property type="entry name" value="RECOVERIN"/>
</dbReference>
<dbReference type="PROSITE" id="PS50222">
    <property type="entry name" value="EF_HAND_2"/>
    <property type="match status" value="2"/>
</dbReference>